<gene>
    <name evidence="2" type="ORF">CMC5_037340</name>
</gene>
<feature type="signal peptide" evidence="1">
    <location>
        <begin position="1"/>
        <end position="21"/>
    </location>
</feature>
<accession>A0A0K1EFE9</accession>
<evidence type="ECO:0000313" key="2">
    <source>
        <dbReference type="EMBL" id="AKT39585.1"/>
    </source>
</evidence>
<organism evidence="2 3">
    <name type="scientific">Chondromyces crocatus</name>
    <dbReference type="NCBI Taxonomy" id="52"/>
    <lineage>
        <taxon>Bacteria</taxon>
        <taxon>Pseudomonadati</taxon>
        <taxon>Myxococcota</taxon>
        <taxon>Polyangia</taxon>
        <taxon>Polyangiales</taxon>
        <taxon>Polyangiaceae</taxon>
        <taxon>Chondromyces</taxon>
    </lineage>
</organism>
<dbReference type="EMBL" id="CP012159">
    <property type="protein sequence ID" value="AKT39585.1"/>
    <property type="molecule type" value="Genomic_DNA"/>
</dbReference>
<keyword evidence="3" id="KW-1185">Reference proteome</keyword>
<feature type="chain" id="PRO_5005459358" description="Copper type II ascorbate-dependent monooxygenase C-terminal domain-containing protein" evidence="1">
    <location>
        <begin position="22"/>
        <end position="402"/>
    </location>
</feature>
<reference evidence="2 3" key="1">
    <citation type="submission" date="2015-07" db="EMBL/GenBank/DDBJ databases">
        <title>Genome analysis of myxobacterium Chondromyces crocatus Cm c5 reveals a high potential for natural compound synthesis and the genetic basis for the loss of fruiting body formation.</title>
        <authorList>
            <person name="Zaburannyi N."/>
            <person name="Bunk B."/>
            <person name="Maier J."/>
            <person name="Overmann J."/>
            <person name="Mueller R."/>
        </authorList>
    </citation>
    <scope>NUCLEOTIDE SEQUENCE [LARGE SCALE GENOMIC DNA]</scope>
    <source>
        <strain evidence="2 3">Cm c5</strain>
    </source>
</reference>
<dbReference type="RefSeq" id="WP_050431644.1">
    <property type="nucleotide sequence ID" value="NZ_CP012159.1"/>
</dbReference>
<evidence type="ECO:0000256" key="1">
    <source>
        <dbReference type="SAM" id="SignalP"/>
    </source>
</evidence>
<dbReference type="Proteomes" id="UP000067626">
    <property type="component" value="Chromosome"/>
</dbReference>
<dbReference type="STRING" id="52.CMC5_037340"/>
<dbReference type="AlphaFoldDB" id="A0A0K1EFE9"/>
<dbReference type="OrthoDB" id="5495521at2"/>
<evidence type="ECO:0008006" key="4">
    <source>
        <dbReference type="Google" id="ProtNLM"/>
    </source>
</evidence>
<protein>
    <recommendedName>
        <fullName evidence="4">Copper type II ascorbate-dependent monooxygenase C-terminal domain-containing protein</fullName>
    </recommendedName>
</protein>
<name>A0A0K1EFE9_CHOCO</name>
<keyword evidence="1" id="KW-0732">Signal</keyword>
<dbReference type="KEGG" id="ccro:CMC5_037340"/>
<dbReference type="PROSITE" id="PS51257">
    <property type="entry name" value="PROKAR_LIPOPROTEIN"/>
    <property type="match status" value="1"/>
</dbReference>
<proteinExistence type="predicted"/>
<sequence>MLLRRHALITSLSLVALTACGSDSSGGAPGGPTPQDACAELLETCLARQQACEVADGAASCVACPSGHYAAASGHCARIEGASTAHEFEKFTVQPGEEVSGLCQSWTLQNAEALWVNAVELSQDAASHHSNWTYVPANLYDGPDGVWPCSERNYHQLSAAVSGGVLYAQSTQAAQEVQRFPNGAAVRIPPYARIIGDVHLLNTSPTPISGSVRLTLYTLPESEVEVKLVPFHLTYHGLDLPPRATSRFSGACKVSDAFQGATGKPLEMDIYYLLPHYHTLGQRFFLEQLGGPDAGRAFFDGRGQEGEAKGRSYDPPQRVENAEGFTFGCEFENPRSERVGWGLGDQEMCEILGFADAAAAFESTVSTATPDGTDEHVQRFTGACGTLAFPWNHDKEGGPPPP</sequence>
<evidence type="ECO:0000313" key="3">
    <source>
        <dbReference type="Proteomes" id="UP000067626"/>
    </source>
</evidence>